<evidence type="ECO:0000256" key="6">
    <source>
        <dbReference type="ARBA" id="ARBA00022989"/>
    </source>
</evidence>
<dbReference type="Pfam" id="PF00664">
    <property type="entry name" value="ABC_membrane"/>
    <property type="match status" value="1"/>
</dbReference>
<comment type="function">
    <text evidence="8">Part of an ABC transporter complex. Transmembrane domains (TMD) form a pore in the inner membrane and the ATP-binding domain (NBD) is responsible for energy generation.</text>
</comment>
<evidence type="ECO:0000256" key="2">
    <source>
        <dbReference type="ARBA" id="ARBA00005417"/>
    </source>
</evidence>
<feature type="transmembrane region" description="Helical" evidence="9">
    <location>
        <begin position="267"/>
        <end position="285"/>
    </location>
</feature>
<dbReference type="GO" id="GO:0015421">
    <property type="term" value="F:ABC-type oligopeptide transporter activity"/>
    <property type="evidence" value="ECO:0007669"/>
    <property type="project" value="TreeGrafter"/>
</dbReference>
<organism evidence="12 13">
    <name type="scientific">Pyruvatibacter mobilis</name>
    <dbReference type="NCBI Taxonomy" id="1712261"/>
    <lineage>
        <taxon>Bacteria</taxon>
        <taxon>Pseudomonadati</taxon>
        <taxon>Pseudomonadota</taxon>
        <taxon>Alphaproteobacteria</taxon>
        <taxon>Hyphomicrobiales</taxon>
        <taxon>Parvibaculaceae</taxon>
        <taxon>Pyruvatibacter</taxon>
    </lineage>
</organism>
<keyword evidence="3 9" id="KW-0812">Transmembrane</keyword>
<dbReference type="SUPFAM" id="SSF90123">
    <property type="entry name" value="ABC transporter transmembrane region"/>
    <property type="match status" value="1"/>
</dbReference>
<dbReference type="Gene3D" id="3.40.50.300">
    <property type="entry name" value="P-loop containing nucleotide triphosphate hydrolases"/>
    <property type="match status" value="1"/>
</dbReference>
<dbReference type="GO" id="GO:0016887">
    <property type="term" value="F:ATP hydrolysis activity"/>
    <property type="evidence" value="ECO:0007669"/>
    <property type="project" value="InterPro"/>
</dbReference>
<evidence type="ECO:0000259" key="11">
    <source>
        <dbReference type="PROSITE" id="PS50929"/>
    </source>
</evidence>
<keyword evidence="4" id="KW-0547">Nucleotide-binding</keyword>
<dbReference type="InterPro" id="IPR017871">
    <property type="entry name" value="ABC_transporter-like_CS"/>
</dbReference>
<dbReference type="PROSITE" id="PS00211">
    <property type="entry name" value="ABC_TRANSPORTER_1"/>
    <property type="match status" value="1"/>
</dbReference>
<protein>
    <submittedName>
        <fullName evidence="12">ATP-binding cassette domain-containing protein</fullName>
    </submittedName>
</protein>
<dbReference type="PROSITE" id="PS50893">
    <property type="entry name" value="ABC_TRANSPORTER_2"/>
    <property type="match status" value="1"/>
</dbReference>
<feature type="transmembrane region" description="Helical" evidence="9">
    <location>
        <begin position="233"/>
        <end position="255"/>
    </location>
</feature>
<dbReference type="InterPro" id="IPR003439">
    <property type="entry name" value="ABC_transporter-like_ATP-bd"/>
</dbReference>
<dbReference type="PANTHER" id="PTHR43394">
    <property type="entry name" value="ATP-DEPENDENT PERMEASE MDL1, MITOCHONDRIAL"/>
    <property type="match status" value="1"/>
</dbReference>
<keyword evidence="7 9" id="KW-0472">Membrane</keyword>
<comment type="similarity">
    <text evidence="2">Belongs to the ABC transporter superfamily.</text>
</comment>
<dbReference type="PROSITE" id="PS50929">
    <property type="entry name" value="ABC_TM1F"/>
    <property type="match status" value="1"/>
</dbReference>
<evidence type="ECO:0000256" key="1">
    <source>
        <dbReference type="ARBA" id="ARBA00004651"/>
    </source>
</evidence>
<keyword evidence="13" id="KW-1185">Reference proteome</keyword>
<dbReference type="InterPro" id="IPR003593">
    <property type="entry name" value="AAA+_ATPase"/>
</dbReference>
<feature type="transmembrane region" description="Helical" evidence="9">
    <location>
        <begin position="51"/>
        <end position="72"/>
    </location>
</feature>
<dbReference type="GO" id="GO:0005886">
    <property type="term" value="C:plasma membrane"/>
    <property type="evidence" value="ECO:0007669"/>
    <property type="project" value="UniProtKB-SubCell"/>
</dbReference>
<sequence length="597" mass="63647">MPLLLRYPGQLAGALIALVAATVATLAIPMGVRVMLDDGFSADNASSVDDAFLLLMILAVAMGVASATRYFFVTRLGERVTADLRTGVFGNLLMLSPQFFETVRTGEILSRLTADTTLVRVVLTSSLSVALRNTFLFLGAAVMAALTAPDLSAMVLLAVPLIVLPLIGFGRLVRGLSRASQDRLADTGAFASEALQAIKVVQSFNHEGHDRQRYRGVVERAYVAARKHVTARAFMTAIIITLAFASIVGVLWMGARAVIAGDMTGGTLSQFVIYAVICATSLAALSEVWGEFQMAAGAAERLSELLFARSEIAVRAQPVALPVPPRGEVRFEGVDFRYPLRPEASALDRFSLDVAPGETVALVGPSGAGKSTVFQLLLRFYDPQAGRVCVDGVDLKDADPDDFRRRIAFVPQETVVFGTSVRENIAYGRPDASEADIRAAAEAAHAHEFISQMPDGYDTLLGERGVTLSGGQRQRLVIARALLRDAPILLLDEATSALDSESEALVQDALERLMAGRTVLVIAHRLATVTKADRIIVMDKGGIVAQGTHASLVQEGGLYGRLAKLQFDVDRLPDAADMTTPETEETAAIAAAGHKAG</sequence>
<evidence type="ECO:0000256" key="3">
    <source>
        <dbReference type="ARBA" id="ARBA00022692"/>
    </source>
</evidence>
<dbReference type="CDD" id="cd18575">
    <property type="entry name" value="ABC_6TM_bac_exporter_ABCB8_10_like"/>
    <property type="match status" value="1"/>
</dbReference>
<comment type="caution">
    <text evidence="12">The sequence shown here is derived from an EMBL/GenBank/DDBJ whole genome shotgun (WGS) entry which is preliminary data.</text>
</comment>
<dbReference type="OrthoDB" id="9804259at2"/>
<feature type="domain" description="ABC transporter" evidence="10">
    <location>
        <begin position="329"/>
        <end position="565"/>
    </location>
</feature>
<accession>A0A845QDV8</accession>
<evidence type="ECO:0000256" key="8">
    <source>
        <dbReference type="ARBA" id="ARBA00024725"/>
    </source>
</evidence>
<keyword evidence="5 12" id="KW-0067">ATP-binding</keyword>
<name>A0A845QDV8_9HYPH</name>
<evidence type="ECO:0000256" key="9">
    <source>
        <dbReference type="SAM" id="Phobius"/>
    </source>
</evidence>
<dbReference type="GO" id="GO:0005524">
    <property type="term" value="F:ATP binding"/>
    <property type="evidence" value="ECO:0007669"/>
    <property type="project" value="UniProtKB-KW"/>
</dbReference>
<dbReference type="InterPro" id="IPR036640">
    <property type="entry name" value="ABC1_TM_sf"/>
</dbReference>
<evidence type="ECO:0000256" key="5">
    <source>
        <dbReference type="ARBA" id="ARBA00022840"/>
    </source>
</evidence>
<evidence type="ECO:0000313" key="13">
    <source>
        <dbReference type="Proteomes" id="UP000470384"/>
    </source>
</evidence>
<evidence type="ECO:0000313" key="12">
    <source>
        <dbReference type="EMBL" id="NBG96742.1"/>
    </source>
</evidence>
<dbReference type="SUPFAM" id="SSF52540">
    <property type="entry name" value="P-loop containing nucleoside triphosphate hydrolases"/>
    <property type="match status" value="1"/>
</dbReference>
<dbReference type="Gene3D" id="1.20.1560.10">
    <property type="entry name" value="ABC transporter type 1, transmembrane domain"/>
    <property type="match status" value="1"/>
</dbReference>
<dbReference type="InterPro" id="IPR027417">
    <property type="entry name" value="P-loop_NTPase"/>
</dbReference>
<feature type="domain" description="ABC transmembrane type-1" evidence="11">
    <location>
        <begin position="12"/>
        <end position="294"/>
    </location>
</feature>
<keyword evidence="6 9" id="KW-1133">Transmembrane helix</keyword>
<dbReference type="Proteomes" id="UP000470384">
    <property type="component" value="Unassembled WGS sequence"/>
</dbReference>
<comment type="subcellular location">
    <subcellularLocation>
        <location evidence="1">Cell membrane</location>
        <topology evidence="1">Multi-pass membrane protein</topology>
    </subcellularLocation>
</comment>
<feature type="transmembrane region" description="Helical" evidence="9">
    <location>
        <begin position="154"/>
        <end position="173"/>
    </location>
</feature>
<dbReference type="FunFam" id="3.40.50.300:FF:000218">
    <property type="entry name" value="Multidrug ABC transporter ATP-binding protein"/>
    <property type="match status" value="1"/>
</dbReference>
<evidence type="ECO:0000256" key="4">
    <source>
        <dbReference type="ARBA" id="ARBA00022741"/>
    </source>
</evidence>
<dbReference type="NCBIfam" id="TIGR02204">
    <property type="entry name" value="MsbA_rel"/>
    <property type="match status" value="1"/>
</dbReference>
<dbReference type="GO" id="GO:0090374">
    <property type="term" value="P:oligopeptide export from mitochondrion"/>
    <property type="evidence" value="ECO:0007669"/>
    <property type="project" value="TreeGrafter"/>
</dbReference>
<dbReference type="EMBL" id="WXYQ01000011">
    <property type="protein sequence ID" value="NBG96742.1"/>
    <property type="molecule type" value="Genomic_DNA"/>
</dbReference>
<dbReference type="InterPro" id="IPR011527">
    <property type="entry name" value="ABC1_TM_dom"/>
</dbReference>
<proteinExistence type="inferred from homology"/>
<dbReference type="SMART" id="SM00382">
    <property type="entry name" value="AAA"/>
    <property type="match status" value="1"/>
</dbReference>
<dbReference type="Pfam" id="PF00005">
    <property type="entry name" value="ABC_tran"/>
    <property type="match status" value="1"/>
</dbReference>
<evidence type="ECO:0000256" key="7">
    <source>
        <dbReference type="ARBA" id="ARBA00023136"/>
    </source>
</evidence>
<evidence type="ECO:0000259" key="10">
    <source>
        <dbReference type="PROSITE" id="PS50893"/>
    </source>
</evidence>
<dbReference type="AlphaFoldDB" id="A0A845QDV8"/>
<dbReference type="InterPro" id="IPR039421">
    <property type="entry name" value="Type_1_exporter"/>
</dbReference>
<gene>
    <name evidence="12" type="ORF">GTQ45_13460</name>
</gene>
<dbReference type="InterPro" id="IPR011918">
    <property type="entry name" value="ABC_MsbA_ATP-bd"/>
</dbReference>
<feature type="transmembrane region" description="Helical" evidence="9">
    <location>
        <begin position="129"/>
        <end position="148"/>
    </location>
</feature>
<dbReference type="PANTHER" id="PTHR43394:SF1">
    <property type="entry name" value="ATP-BINDING CASSETTE SUB-FAMILY B MEMBER 10, MITOCHONDRIAL"/>
    <property type="match status" value="1"/>
</dbReference>
<reference evidence="12 13" key="1">
    <citation type="journal article" date="2016" name="Int. J. Syst. Evol. Microbiol.">
        <title>Pyruvatibacter mobilis gen. nov., sp. nov., a marine bacterium from the culture broth of Picochlorum sp. 122.</title>
        <authorList>
            <person name="Wang G."/>
            <person name="Tang M."/>
            <person name="Wu H."/>
            <person name="Dai S."/>
            <person name="Li T."/>
            <person name="Chen C."/>
            <person name="He H."/>
            <person name="Fan J."/>
            <person name="Xiang W."/>
            <person name="Li X."/>
        </authorList>
    </citation>
    <scope>NUCLEOTIDE SEQUENCE [LARGE SCALE GENOMIC DNA]</scope>
    <source>
        <strain evidence="12 13">GYP-11</strain>
    </source>
</reference>